<comment type="similarity">
    <text evidence="2">Belongs to the SusD family.</text>
</comment>
<dbReference type="Pfam" id="PF07980">
    <property type="entry name" value="SusD_RagB"/>
    <property type="match status" value="1"/>
</dbReference>
<evidence type="ECO:0000256" key="3">
    <source>
        <dbReference type="ARBA" id="ARBA00022729"/>
    </source>
</evidence>
<dbReference type="Proteomes" id="UP000199138">
    <property type="component" value="Unassembled WGS sequence"/>
</dbReference>
<keyword evidence="4" id="KW-0472">Membrane</keyword>
<organism evidence="9 10">
    <name type="scientific">Pustulibacterium marinum</name>
    <dbReference type="NCBI Taxonomy" id="1224947"/>
    <lineage>
        <taxon>Bacteria</taxon>
        <taxon>Pseudomonadati</taxon>
        <taxon>Bacteroidota</taxon>
        <taxon>Flavobacteriia</taxon>
        <taxon>Flavobacteriales</taxon>
        <taxon>Flavobacteriaceae</taxon>
        <taxon>Pustulibacterium</taxon>
    </lineage>
</organism>
<dbReference type="PROSITE" id="PS51257">
    <property type="entry name" value="PROKAR_LIPOPROTEIN"/>
    <property type="match status" value="1"/>
</dbReference>
<dbReference type="STRING" id="1224947.SAMN05216480_101444"/>
<protein>
    <submittedName>
        <fullName evidence="9">Starch-binding associating with outer membrane</fullName>
    </submittedName>
</protein>
<accession>A0A1I7EYZ1</accession>
<evidence type="ECO:0000256" key="5">
    <source>
        <dbReference type="ARBA" id="ARBA00023237"/>
    </source>
</evidence>
<dbReference type="GO" id="GO:0009279">
    <property type="term" value="C:cell outer membrane"/>
    <property type="evidence" value="ECO:0007669"/>
    <property type="project" value="UniProtKB-SubCell"/>
</dbReference>
<feature type="domain" description="RagB/SusD" evidence="7">
    <location>
        <begin position="265"/>
        <end position="474"/>
    </location>
</feature>
<keyword evidence="3 6" id="KW-0732">Signal</keyword>
<dbReference type="InterPro" id="IPR033985">
    <property type="entry name" value="SusD-like_N"/>
</dbReference>
<dbReference type="RefSeq" id="WP_245766512.1">
    <property type="nucleotide sequence ID" value="NZ_FPBK01000001.1"/>
</dbReference>
<evidence type="ECO:0000313" key="9">
    <source>
        <dbReference type="EMBL" id="SFU29125.1"/>
    </source>
</evidence>
<evidence type="ECO:0000256" key="2">
    <source>
        <dbReference type="ARBA" id="ARBA00006275"/>
    </source>
</evidence>
<reference evidence="9 10" key="1">
    <citation type="submission" date="2016-10" db="EMBL/GenBank/DDBJ databases">
        <authorList>
            <person name="de Groot N.N."/>
        </authorList>
    </citation>
    <scope>NUCLEOTIDE SEQUENCE [LARGE SCALE GENOMIC DNA]</scope>
    <source>
        <strain evidence="9 10">CGMCC 1.12333</strain>
    </source>
</reference>
<evidence type="ECO:0000259" key="8">
    <source>
        <dbReference type="Pfam" id="PF14322"/>
    </source>
</evidence>
<feature type="domain" description="SusD-like N-terminal" evidence="8">
    <location>
        <begin position="85"/>
        <end position="213"/>
    </location>
</feature>
<keyword evidence="5" id="KW-0998">Cell outer membrane</keyword>
<proteinExistence type="inferred from homology"/>
<dbReference type="SUPFAM" id="SSF48452">
    <property type="entry name" value="TPR-like"/>
    <property type="match status" value="1"/>
</dbReference>
<dbReference type="EMBL" id="FPBK01000001">
    <property type="protein sequence ID" value="SFU29125.1"/>
    <property type="molecule type" value="Genomic_DNA"/>
</dbReference>
<gene>
    <name evidence="9" type="ORF">SAMN05216480_101444</name>
</gene>
<dbReference type="Pfam" id="PF14322">
    <property type="entry name" value="SusD-like_3"/>
    <property type="match status" value="1"/>
</dbReference>
<evidence type="ECO:0000259" key="7">
    <source>
        <dbReference type="Pfam" id="PF07980"/>
    </source>
</evidence>
<evidence type="ECO:0000256" key="6">
    <source>
        <dbReference type="SAM" id="SignalP"/>
    </source>
</evidence>
<sequence>MMKTYNIITKVLLSGALIAAVSCTDLEEQVLDGVVLDNSQEGSVDVDALLESAYLGTRGFQSQDLSHCLDEHSTDALVGPTRGGDWDDNAIWRQLHTHTWAPDHNFVTNTWNDLLTQVYNCNLIIENGSGDAVAQARFLRAFYYFHIIDKYGQTPYRPEGSSLEDAPLVWSRSEATTFVISELEDIVSSLPTATTVDRASQNAAHFLLAKLYLNKAVFMSEDPAGPYTFDSSDMNQVISHVDALTNTLAADYWDNFIPENAETSPEIIFSSRNVQGNAGNIQSRWRMGQHYNQTPSGWNGFATVAEYYNQFDPNDERINKTIDEVTENSGYNVGYQVGQQYGPGGTTPLEDRNGNPLVFTPELTLITSGVTLETAGIRGVKYVPDYGNVDAPDNDYVLFRYADALLMKAEAILRGGSGDAASIMSMIADRVDQSASAASLDGVYQERAKELWWEGWRRNDMVRFGTFLNSRELKPYESDSKYLLYPIPADALFNPNLTQNPGY</sequence>
<dbReference type="InterPro" id="IPR012944">
    <property type="entry name" value="SusD_RagB_dom"/>
</dbReference>
<feature type="chain" id="PRO_5011476870" evidence="6">
    <location>
        <begin position="20"/>
        <end position="503"/>
    </location>
</feature>
<keyword evidence="10" id="KW-1185">Reference proteome</keyword>
<dbReference type="Gene3D" id="1.25.40.390">
    <property type="match status" value="1"/>
</dbReference>
<feature type="signal peptide" evidence="6">
    <location>
        <begin position="1"/>
        <end position="19"/>
    </location>
</feature>
<name>A0A1I7EYZ1_9FLAO</name>
<evidence type="ECO:0000313" key="10">
    <source>
        <dbReference type="Proteomes" id="UP000199138"/>
    </source>
</evidence>
<dbReference type="AlphaFoldDB" id="A0A1I7EYZ1"/>
<evidence type="ECO:0000256" key="1">
    <source>
        <dbReference type="ARBA" id="ARBA00004442"/>
    </source>
</evidence>
<comment type="subcellular location">
    <subcellularLocation>
        <location evidence="1">Cell outer membrane</location>
    </subcellularLocation>
</comment>
<evidence type="ECO:0000256" key="4">
    <source>
        <dbReference type="ARBA" id="ARBA00023136"/>
    </source>
</evidence>
<dbReference type="InterPro" id="IPR011990">
    <property type="entry name" value="TPR-like_helical_dom_sf"/>
</dbReference>